<name>A0ABQ8JHM9_DERPT</name>
<proteinExistence type="predicted"/>
<sequence>MNVTQTKFIKNTVPYHVKEISFVSDKNSPSSFPAQSPETVKKMKSINHFKIEALLFFFIRSIIADKILTEDNKYDKVMIPYKPVYGAPSKCTGMYDSQMTAENYRICQINAIDKWKIEMKHYYTESLNFCCFVYGVLECETKVLSKCDADYSDRNEKETRRLFDKSCQPIIANNSCGNTESKNEGQNQIWIYIGIGIGIVAMIVSIITCRYKQNKQNNLKKAAMNAYKTEKFQKIYEMESVRPIYDEEVKNLDKQWHHNVSKQMISGKGSKTFSKKDEGSTLKKWKNNIKNFFVNPDKKLKKEIKAKIDAESKNDPTFWDDFNENSEKYYKQPTGVDDVYHEMKDIPEPGNIDDAKKYMKQLKDTRKRVRNERNNLDKMLRKEVSGIEDQTNGGQAGKIGKAKNELLDKKLKQETKTIQHQDLNKQLNKDEQMNKKISTKDSFGDKKPEILTKNSLKDKKSIMNFNIKMIQKFEQEAIDQELEFEDYIRDMEKIALVNDKTITRMENKLDMEEKQLNKRIHSYNMKNPNDKKEIDEKIMNNEQQRLYQYIEEQKIKLDEMKELIRNEKKLLNEAIVERREHFYNIYNIIQNSGIDEKIQLDTDNFFVKKLLIRNIKPFFVKEYNENQTKLSSPQSSMNMDPLSQQLVCVWQEFWLLKKKINMKIIILRFQIVILLLQMIVGMNVQHEKSNDQIMIPYKTVYGVPSKCTGTSDHKTTEKEYSTCQINVIKKWKIELQHYYTDSWNFCCFVYDALKCETKVLYECDPDYSDRNDKETRRLFDKSCQPIVSKKPCGKSEDGGDDWLWKGLGIAAGVGLFLYLLYECINFWRKEYNTEFIAKEAYKAEKYRKIFEKEYDLAVYDQEMDNLNKDITQNVSIQTNNNEQSQSISKQDEVKTKEKLKKDLKKIEKKLKKEIKSQIETKSKNYPSFWDEFEKDPEKYYEQPTGVVAKSKKFFTRLWPKKDVISEEQLKREELMRLEARRQYENIRKNNRLQSDKVSTGQTEYENLIEEKNIDSISAQMLSISNQEQTTDFSKSTKMNEQEKYKKNFKDTRQNEQNQLDKKLRMVLEKPTSEDQTTKGQANKIPVERLKNEQNTLNKKLEMALEKPKISTEELERIKKNYEQKAINQENEFKNYIKEMENIVKENYVKIDRMKKNLKNEINKFSEKSYNPNKPDEMKKMEETKKDIQEKRRYIQQQIDKTNQMKASILNEKKYLDKVIKEKKKIFDSHNWWLNNEEKVDKKIEFNIIPFHVKELCFCTKKKLSSFPLQSTETKSSIKHIQQKQPDSVVVKTQKPQLQQKNSSLMMMKGKQMKSKSPSQNINIKNLIANSTANMEKQYQSKGLKVVYKPIKYRGIDNIIKPGKLWSNRIQILRESKITDDQQQSEWYCPKDKNVVELQTVFNFQNTILVPAQKKYKTQIEMKKEELNFEIERLDMEEKQLNERIYNNIGKLSQEDQIDIEQIRNDIFEQRKQIEMNRKNIENIEEKLNYDIKKCKKIQKYNEEYYERQLYSYLDNKTKPKYEYDENEDYFNKFLSPFSETVEDEQNDQNNEYEPNEDNHQKFSSPISKRSKREANNEKSLNMLQDKIMIPYKPIYGVPNKCTKTSDHQTTIENYRTCQINAIGKWKIELQHYYTDSWNFCCFVYDVLKCETKVLYECDPDYSDRNDKETRRLFDKSCQPIVAKKPCGKSEDGDLEKILTGIGIAAGVGLLLYLIYECINFWRKEYNPEFIAKEAYKAEKFRQNYEKEYIRAVYDHEVDIQDKQYFTNENGEAQPIKKQENVKIPKKDLKKIKKKINSQIEAKSKNDPSFWDEFQEDPQKYYEQPTGFKTKAKKFFTRLWPKKEVISEEQLKRDELIRSEARRQYENIRKNRLELDKISTGNESSIEEIKDDPLLAKMIPTLNQEQLDVYRETIKNTDFPESENIDQLKELTKNFIDTRNRFRNEQNLFDKTLEKLKISTEELEMIKNYEQKAINQENEFKNYIKEMENIVKENYVKIDGMKKKLKNEINTFCKKSYNPNKPDEMKKMEETKKDIQEKRQYIQQQIDKTNQMKESIPNEKNYLDKVIEERKKIFDFHNWWLNKEEKFDASVAKKEIETNVLNFIKEKLKKNIVPFHVKELSFRNDDPSTNTNSLVILNGKDINESNLQSTSEQMILSPNEKNNMIQILEKKYIQLNEKLQKIQEKETKFTIKEAKLSTLQANLCVKQVYNDEERTKIQCKKTTKYKCFTKTTKTIKQTKTIINGRRNKFKI</sequence>
<evidence type="ECO:0008006" key="6">
    <source>
        <dbReference type="Google" id="ProtNLM"/>
    </source>
</evidence>
<feature type="coiled-coil region" evidence="1">
    <location>
        <begin position="1958"/>
        <end position="1992"/>
    </location>
</feature>
<dbReference type="Proteomes" id="UP000887458">
    <property type="component" value="Unassembled WGS sequence"/>
</dbReference>
<evidence type="ECO:0000256" key="3">
    <source>
        <dbReference type="SAM" id="Phobius"/>
    </source>
</evidence>
<evidence type="ECO:0000256" key="1">
    <source>
        <dbReference type="SAM" id="Coils"/>
    </source>
</evidence>
<feature type="coiled-coil region" evidence="1">
    <location>
        <begin position="1416"/>
        <end position="1486"/>
    </location>
</feature>
<keyword evidence="3" id="KW-0812">Transmembrane</keyword>
<reference evidence="4 5" key="2">
    <citation type="journal article" date="2022" name="Mol. Biol. Evol.">
        <title>Comparative Genomics Reveals Insights into the Divergent Evolution of Astigmatic Mites and Household Pest Adaptations.</title>
        <authorList>
            <person name="Xiong Q."/>
            <person name="Wan A.T."/>
            <person name="Liu X."/>
            <person name="Fung C.S."/>
            <person name="Xiao X."/>
            <person name="Malainual N."/>
            <person name="Hou J."/>
            <person name="Wang L."/>
            <person name="Wang M."/>
            <person name="Yang K.Y."/>
            <person name="Cui Y."/>
            <person name="Leung E.L."/>
            <person name="Nong W."/>
            <person name="Shin S.K."/>
            <person name="Au S.W."/>
            <person name="Jeong K.Y."/>
            <person name="Chew F.T."/>
            <person name="Hui J.H."/>
            <person name="Leung T.F."/>
            <person name="Tungtrongchitr A."/>
            <person name="Zhong N."/>
            <person name="Liu Z."/>
            <person name="Tsui S.K."/>
        </authorList>
    </citation>
    <scope>NUCLEOTIDE SEQUENCE [LARGE SCALE GENOMIC DNA]</scope>
    <source>
        <strain evidence="4">Derp</strain>
    </source>
</reference>
<evidence type="ECO:0000313" key="4">
    <source>
        <dbReference type="EMBL" id="KAH9422116.1"/>
    </source>
</evidence>
<feature type="coiled-coil region" evidence="1">
    <location>
        <begin position="550"/>
        <end position="577"/>
    </location>
</feature>
<gene>
    <name evidence="4" type="ORF">DERP_002410</name>
</gene>
<reference evidence="4 5" key="1">
    <citation type="journal article" date="2018" name="J. Allergy Clin. Immunol.">
        <title>High-quality assembly of Dermatophagoides pteronyssinus genome and transcriptome reveals a wide range of novel allergens.</title>
        <authorList>
            <person name="Liu X.Y."/>
            <person name="Yang K.Y."/>
            <person name="Wang M.Q."/>
            <person name="Kwok J.S."/>
            <person name="Zeng X."/>
            <person name="Yang Z."/>
            <person name="Xiao X.J."/>
            <person name="Lau C.P."/>
            <person name="Li Y."/>
            <person name="Huang Z.M."/>
            <person name="Ba J.G."/>
            <person name="Yim A.K."/>
            <person name="Ouyang C.Y."/>
            <person name="Ngai S.M."/>
            <person name="Chan T.F."/>
            <person name="Leung E.L."/>
            <person name="Liu L."/>
            <person name="Liu Z.G."/>
            <person name="Tsui S.K."/>
        </authorList>
    </citation>
    <scope>NUCLEOTIDE SEQUENCE [LARGE SCALE GENOMIC DNA]</scope>
    <source>
        <strain evidence="4">Derp</strain>
    </source>
</reference>
<feature type="coiled-coil region" evidence="1">
    <location>
        <begin position="352"/>
        <end position="382"/>
    </location>
</feature>
<keyword evidence="3" id="KW-0472">Membrane</keyword>
<organism evidence="4 5">
    <name type="scientific">Dermatophagoides pteronyssinus</name>
    <name type="common">European house dust mite</name>
    <dbReference type="NCBI Taxonomy" id="6956"/>
    <lineage>
        <taxon>Eukaryota</taxon>
        <taxon>Metazoa</taxon>
        <taxon>Ecdysozoa</taxon>
        <taxon>Arthropoda</taxon>
        <taxon>Chelicerata</taxon>
        <taxon>Arachnida</taxon>
        <taxon>Acari</taxon>
        <taxon>Acariformes</taxon>
        <taxon>Sarcoptiformes</taxon>
        <taxon>Astigmata</taxon>
        <taxon>Psoroptidia</taxon>
        <taxon>Analgoidea</taxon>
        <taxon>Pyroglyphidae</taxon>
        <taxon>Dermatophagoidinae</taxon>
        <taxon>Dermatophagoides</taxon>
    </lineage>
</organism>
<feature type="coiled-coil region" evidence="1">
    <location>
        <begin position="889"/>
        <end position="920"/>
    </location>
</feature>
<accession>A0ABQ8JHM9</accession>
<keyword evidence="3" id="KW-1133">Transmembrane helix</keyword>
<protein>
    <recommendedName>
        <fullName evidence="6">Transmembrane protein</fullName>
    </recommendedName>
</protein>
<feature type="region of interest" description="Disordered" evidence="2">
    <location>
        <begin position="1540"/>
        <end position="1575"/>
    </location>
</feature>
<dbReference type="EMBL" id="NJHN03000037">
    <property type="protein sequence ID" value="KAH9422116.1"/>
    <property type="molecule type" value="Genomic_DNA"/>
</dbReference>
<feature type="transmembrane region" description="Helical" evidence="3">
    <location>
        <begin position="189"/>
        <end position="211"/>
    </location>
</feature>
<comment type="caution">
    <text evidence="4">The sequence shown here is derived from an EMBL/GenBank/DDBJ whole genome shotgun (WGS) entry which is preliminary data.</text>
</comment>
<evidence type="ECO:0000256" key="2">
    <source>
        <dbReference type="SAM" id="MobiDB-lite"/>
    </source>
</evidence>
<feature type="coiled-coil region" evidence="1">
    <location>
        <begin position="1086"/>
        <end position="1200"/>
    </location>
</feature>
<evidence type="ECO:0000313" key="5">
    <source>
        <dbReference type="Proteomes" id="UP000887458"/>
    </source>
</evidence>
<keyword evidence="1" id="KW-0175">Coiled coil</keyword>
<keyword evidence="5" id="KW-1185">Reference proteome</keyword>